<protein>
    <submittedName>
        <fullName evidence="2">Putative AAA-type ATPase</fullName>
    </submittedName>
</protein>
<organism evidence="2 4">
    <name type="scientific">Octadecabacter arcticus 238</name>
    <dbReference type="NCBI Taxonomy" id="391616"/>
    <lineage>
        <taxon>Bacteria</taxon>
        <taxon>Pseudomonadati</taxon>
        <taxon>Pseudomonadota</taxon>
        <taxon>Alphaproteobacteria</taxon>
        <taxon>Rhodobacterales</taxon>
        <taxon>Roseobacteraceae</taxon>
        <taxon>Octadecabacter</taxon>
    </lineage>
</organism>
<feature type="domain" description="AAA+ ATPase" evidence="1">
    <location>
        <begin position="24"/>
        <end position="167"/>
    </location>
</feature>
<dbReference type="Gene3D" id="3.40.50.300">
    <property type="entry name" value="P-loop containing nucleotide triphosphate hydrolases"/>
    <property type="match status" value="1"/>
</dbReference>
<dbReference type="GO" id="GO:0016887">
    <property type="term" value="F:ATP hydrolysis activity"/>
    <property type="evidence" value="ECO:0007669"/>
    <property type="project" value="InterPro"/>
</dbReference>
<name>M9RX00_9RHOB</name>
<dbReference type="RefSeq" id="WP_015497339.1">
    <property type="nucleotide sequence ID" value="NC_020908.1"/>
</dbReference>
<dbReference type="Proteomes" id="UP000004688">
    <property type="component" value="Chromosome"/>
</dbReference>
<evidence type="ECO:0000313" key="4">
    <source>
        <dbReference type="Proteomes" id="UP000004688"/>
    </source>
</evidence>
<dbReference type="STRING" id="391616.OA238_c45360"/>
<sequence>MINECIFADAYVEEDVWDFLSPACTDNLLLWGLPGTGKSAVVKAIAYERYGTTDLQDENVVVLDCKDQEQAKQLNSKYLRGWYSWARLNSNCPILILDELDELTDAQQRALTAFINSSSLDDRRSMVLATTNVDLRDSLRDRTASAKAFSDALLSRFNTKLQMQQQLPADVLPLAQRKLQAANVLCDNAGLLDVLARHCDPTSKTIDLRTVQTVVNKLIRRSTTTAKKPPSKPSLQLI</sequence>
<dbReference type="KEGG" id="oar:OA238_c45510"/>
<dbReference type="GO" id="GO:0005524">
    <property type="term" value="F:ATP binding"/>
    <property type="evidence" value="ECO:0007669"/>
    <property type="project" value="InterPro"/>
</dbReference>
<evidence type="ECO:0000259" key="1">
    <source>
        <dbReference type="SMART" id="SM00382"/>
    </source>
</evidence>
<reference evidence="2 4" key="1">
    <citation type="journal article" date="2013" name="PLoS ONE">
        <title>Poles Apart: Arctic and Antarctic Octadecabacter strains Share High Genome Plasticity and a New Type of Xanthorhodopsin.</title>
        <authorList>
            <person name="Vollmers J."/>
            <person name="Voget S."/>
            <person name="Dietrich S."/>
            <person name="Gollnow K."/>
            <person name="Smits M."/>
            <person name="Meyer K."/>
            <person name="Brinkhoff T."/>
            <person name="Simon M."/>
            <person name="Daniel R."/>
        </authorList>
    </citation>
    <scope>NUCLEOTIDE SEQUENCE [LARGE SCALE GENOMIC DNA]</scope>
    <source>
        <strain evidence="2 4">238</strain>
    </source>
</reference>
<dbReference type="eggNOG" id="COG0464">
    <property type="taxonomic scope" value="Bacteria"/>
</dbReference>
<keyword evidence="4" id="KW-1185">Reference proteome</keyword>
<dbReference type="KEGG" id="oar:OA238_c45360"/>
<dbReference type="InterPro" id="IPR003593">
    <property type="entry name" value="AAA+_ATPase"/>
</dbReference>
<dbReference type="InterPro" id="IPR027417">
    <property type="entry name" value="P-loop_NTPase"/>
</dbReference>
<dbReference type="CDD" id="cd00009">
    <property type="entry name" value="AAA"/>
    <property type="match status" value="1"/>
</dbReference>
<dbReference type="HOGENOM" id="CLU_1164921_0_0_5"/>
<dbReference type="InterPro" id="IPR003959">
    <property type="entry name" value="ATPase_AAA_core"/>
</dbReference>
<gene>
    <name evidence="2" type="ORF">OA238_c45360</name>
    <name evidence="3" type="ORF">OA238_c45510</name>
</gene>
<dbReference type="SMART" id="SM00382">
    <property type="entry name" value="AAA"/>
    <property type="match status" value="1"/>
</dbReference>
<accession>M9RX00</accession>
<dbReference type="EMBL" id="CP003742">
    <property type="protein sequence ID" value="AGI74400.1"/>
    <property type="molecule type" value="Genomic_DNA"/>
</dbReference>
<dbReference type="Pfam" id="PF00004">
    <property type="entry name" value="AAA"/>
    <property type="match status" value="1"/>
</dbReference>
<dbReference type="SUPFAM" id="SSF52540">
    <property type="entry name" value="P-loop containing nucleoside triphosphate hydrolases"/>
    <property type="match status" value="1"/>
</dbReference>
<dbReference type="EMBL" id="CP003742">
    <property type="protein sequence ID" value="AGI74415.1"/>
    <property type="molecule type" value="Genomic_DNA"/>
</dbReference>
<evidence type="ECO:0000313" key="2">
    <source>
        <dbReference type="EMBL" id="AGI74400.1"/>
    </source>
</evidence>
<evidence type="ECO:0000313" key="3">
    <source>
        <dbReference type="EMBL" id="AGI74415.1"/>
    </source>
</evidence>
<dbReference type="AlphaFoldDB" id="M9RX00"/>
<proteinExistence type="predicted"/>